<reference evidence="3" key="1">
    <citation type="submission" date="2025-08" db="UniProtKB">
        <authorList>
            <consortium name="RefSeq"/>
        </authorList>
    </citation>
    <scope>IDENTIFICATION</scope>
    <source>
        <tissue evidence="3">Whole body</tissue>
    </source>
</reference>
<proteinExistence type="predicted"/>
<dbReference type="Proteomes" id="UP000694925">
    <property type="component" value="Unplaced"/>
</dbReference>
<dbReference type="InterPro" id="IPR011993">
    <property type="entry name" value="PH-like_dom_sf"/>
</dbReference>
<evidence type="ECO:0000256" key="1">
    <source>
        <dbReference type="SAM" id="MobiDB-lite"/>
    </source>
</evidence>
<dbReference type="KEGG" id="ccal:108622274"/>
<name>A0AAJ7N3U8_9HYME</name>
<dbReference type="RefSeq" id="XP_017875539.1">
    <property type="nucleotide sequence ID" value="XM_018020050.2"/>
</dbReference>
<accession>A0AAJ7N3U8</accession>
<keyword evidence="2" id="KW-1185">Reference proteome</keyword>
<gene>
    <name evidence="3" type="primary">LOC108622274</name>
</gene>
<dbReference type="Gene3D" id="2.30.29.30">
    <property type="entry name" value="Pleckstrin-homology domain (PH domain)/Phosphotyrosine-binding domain (PTB)"/>
    <property type="match status" value="1"/>
</dbReference>
<dbReference type="GeneID" id="108622274"/>
<dbReference type="CDD" id="cd00821">
    <property type="entry name" value="PH"/>
    <property type="match status" value="1"/>
</dbReference>
<protein>
    <submittedName>
        <fullName evidence="3">Uncharacterized protein LOC108622274</fullName>
    </submittedName>
</protein>
<dbReference type="SUPFAM" id="SSF50729">
    <property type="entry name" value="PH domain-like"/>
    <property type="match status" value="1"/>
</dbReference>
<evidence type="ECO:0000313" key="2">
    <source>
        <dbReference type="Proteomes" id="UP000694925"/>
    </source>
</evidence>
<organism evidence="2 3">
    <name type="scientific">Ceratina calcarata</name>
    <dbReference type="NCBI Taxonomy" id="156304"/>
    <lineage>
        <taxon>Eukaryota</taxon>
        <taxon>Metazoa</taxon>
        <taxon>Ecdysozoa</taxon>
        <taxon>Arthropoda</taxon>
        <taxon>Hexapoda</taxon>
        <taxon>Insecta</taxon>
        <taxon>Pterygota</taxon>
        <taxon>Neoptera</taxon>
        <taxon>Endopterygota</taxon>
        <taxon>Hymenoptera</taxon>
        <taxon>Apocrita</taxon>
        <taxon>Aculeata</taxon>
        <taxon>Apoidea</taxon>
        <taxon>Anthophila</taxon>
        <taxon>Apidae</taxon>
        <taxon>Ceratina</taxon>
        <taxon>Zadontomerus</taxon>
    </lineage>
</organism>
<dbReference type="AlphaFoldDB" id="A0AAJ7N3U8"/>
<evidence type="ECO:0000313" key="3">
    <source>
        <dbReference type="RefSeq" id="XP_017875539.1"/>
    </source>
</evidence>
<feature type="region of interest" description="Disordered" evidence="1">
    <location>
        <begin position="354"/>
        <end position="388"/>
    </location>
</feature>
<sequence>MAEENNEICGFLDVKFFYGKSRVHKVKKKTLGHWRVWKRYWCSFENVGSGMGIKVHLNFCFGNSSAQSVPGRSNSIIIPLDAIICRTQSRSKQFAFGVFPSKDRKPLLYLAGNSEIDSQRWMANIRQLLRPRNIKAIADFHSISIIDNAHSKASGLTGLYGDLTTNPLGVFIRDVHTGEIIENFEWKELDQFHLATAGRPEDVKCICVVHTTREFRTGIGELYVFCLEAGKLLHDLVTQGRGSRHKQVNRRPFSLSEGDIRAIAHDELMRSYSVANERVHLRPLNKRMGTNERYEEIRCKVEDVHQPEPYNRNDRRCSNISTASGIYEEIPDELDQIAVVASSFHMERIFRCRSSNEPPPLPPRQRCASESMKGSRSQDGRVFSGPSTLPSISHVNSIQMERTSLESRRVMVESNYVPMSPRLKDIIVYNMEAEIASTENDYVIMR</sequence>